<evidence type="ECO:0000256" key="5">
    <source>
        <dbReference type="ARBA" id="ARBA00022989"/>
    </source>
</evidence>
<dbReference type="Pfam" id="PF02472">
    <property type="entry name" value="ExbD"/>
    <property type="match status" value="1"/>
</dbReference>
<proteinExistence type="inferred from homology"/>
<dbReference type="EMBL" id="JANUGX010000038">
    <property type="protein sequence ID" value="MCS0592184.1"/>
    <property type="molecule type" value="Genomic_DNA"/>
</dbReference>
<evidence type="ECO:0000256" key="4">
    <source>
        <dbReference type="ARBA" id="ARBA00022692"/>
    </source>
</evidence>
<keyword evidence="7" id="KW-0813">Transport</keyword>
<organism evidence="9 10">
    <name type="scientific">Massilia norwichensis</name>
    <dbReference type="NCBI Taxonomy" id="1442366"/>
    <lineage>
        <taxon>Bacteria</taxon>
        <taxon>Pseudomonadati</taxon>
        <taxon>Pseudomonadota</taxon>
        <taxon>Betaproteobacteria</taxon>
        <taxon>Burkholderiales</taxon>
        <taxon>Oxalobacteraceae</taxon>
        <taxon>Telluria group</taxon>
        <taxon>Massilia</taxon>
    </lineage>
</organism>
<evidence type="ECO:0000256" key="8">
    <source>
        <dbReference type="SAM" id="Phobius"/>
    </source>
</evidence>
<protein>
    <submittedName>
        <fullName evidence="9">Biopolymer transporter ExbD</fullName>
    </submittedName>
</protein>
<keyword evidence="5 8" id="KW-1133">Transmembrane helix</keyword>
<dbReference type="PANTHER" id="PTHR30558">
    <property type="entry name" value="EXBD MEMBRANE COMPONENT OF PMF-DRIVEN MACROMOLECULE IMPORT SYSTEM"/>
    <property type="match status" value="1"/>
</dbReference>
<keyword evidence="6 8" id="KW-0472">Membrane</keyword>
<comment type="caution">
    <text evidence="9">The sequence shown here is derived from an EMBL/GenBank/DDBJ whole genome shotgun (WGS) entry which is preliminary data.</text>
</comment>
<evidence type="ECO:0000313" key="9">
    <source>
        <dbReference type="EMBL" id="MCS0592184.1"/>
    </source>
</evidence>
<evidence type="ECO:0000256" key="1">
    <source>
        <dbReference type="ARBA" id="ARBA00004162"/>
    </source>
</evidence>
<gene>
    <name evidence="9" type="ORF">NX782_23645</name>
</gene>
<reference evidence="9 10" key="1">
    <citation type="submission" date="2022-08" db="EMBL/GenBank/DDBJ databases">
        <title>Reclassification of Massilia species as members of the genera Telluria, Duganella, Pseudoduganella, Mokoshia gen. nov. and Zemynaea gen. nov. using orthogonal and non-orthogonal genome-based approaches.</title>
        <authorList>
            <person name="Bowman J.P."/>
        </authorList>
    </citation>
    <scope>NUCLEOTIDE SEQUENCE [LARGE SCALE GENOMIC DNA]</scope>
    <source>
        <strain evidence="9 10">LMG 28164</strain>
    </source>
</reference>
<comment type="subcellular location">
    <subcellularLocation>
        <location evidence="1">Cell membrane</location>
        <topology evidence="1">Single-pass membrane protein</topology>
    </subcellularLocation>
    <subcellularLocation>
        <location evidence="7">Cell membrane</location>
        <topology evidence="7">Single-pass type II membrane protein</topology>
    </subcellularLocation>
</comment>
<keyword evidence="3" id="KW-1003">Cell membrane</keyword>
<keyword evidence="4 7" id="KW-0812">Transmembrane</keyword>
<dbReference type="InterPro" id="IPR003400">
    <property type="entry name" value="ExbD"/>
</dbReference>
<evidence type="ECO:0000256" key="6">
    <source>
        <dbReference type="ARBA" id="ARBA00023136"/>
    </source>
</evidence>
<dbReference type="Proteomes" id="UP001205560">
    <property type="component" value="Unassembled WGS sequence"/>
</dbReference>
<dbReference type="Gene3D" id="3.30.420.270">
    <property type="match status" value="1"/>
</dbReference>
<evidence type="ECO:0000256" key="2">
    <source>
        <dbReference type="ARBA" id="ARBA00005811"/>
    </source>
</evidence>
<dbReference type="RefSeq" id="WP_258847953.1">
    <property type="nucleotide sequence ID" value="NZ_JANUGX010000038.1"/>
</dbReference>
<evidence type="ECO:0000256" key="7">
    <source>
        <dbReference type="RuleBase" id="RU003879"/>
    </source>
</evidence>
<feature type="transmembrane region" description="Helical" evidence="8">
    <location>
        <begin position="13"/>
        <end position="35"/>
    </location>
</feature>
<accession>A0ABT2ADD8</accession>
<evidence type="ECO:0000256" key="3">
    <source>
        <dbReference type="ARBA" id="ARBA00022475"/>
    </source>
</evidence>
<sequence length="141" mass="15799">MRIELGDEEQPEIGLIALIDCIFFLLMFFMVATSFKQKETQQKDKAIPITLPRSAATLKLQDAAPDPLVIQVDRAGQVAIGDEKLSLEALHERLRDEAQRQPGRPVRIEGDGNASYQSIVHVLDLCQFEGLANIAMRARRE</sequence>
<evidence type="ECO:0000313" key="10">
    <source>
        <dbReference type="Proteomes" id="UP001205560"/>
    </source>
</evidence>
<dbReference type="PANTHER" id="PTHR30558:SF3">
    <property type="entry name" value="BIOPOLYMER TRANSPORT PROTEIN EXBD-RELATED"/>
    <property type="match status" value="1"/>
</dbReference>
<keyword evidence="7" id="KW-0653">Protein transport</keyword>
<comment type="similarity">
    <text evidence="2 7">Belongs to the ExbD/TolR family.</text>
</comment>
<name>A0ABT2ADD8_9BURK</name>
<keyword evidence="10" id="KW-1185">Reference proteome</keyword>